<protein>
    <submittedName>
        <fullName evidence="2">Uncharacterized protein</fullName>
    </submittedName>
</protein>
<dbReference type="OrthoDB" id="5986017at2759"/>
<dbReference type="EMBL" id="CACRXK020000297">
    <property type="protein sequence ID" value="CAB3980520.1"/>
    <property type="molecule type" value="Genomic_DNA"/>
</dbReference>
<dbReference type="Proteomes" id="UP001152795">
    <property type="component" value="Unassembled WGS sequence"/>
</dbReference>
<sequence length="333" mass="38025">MVSLKSYHQRLVYLITYSRADIAKFPTKQQFADAVLEAWKSCGITISHWVVSIEGHAVTDSNDDMNMYYYHMALKLARRGGWLQVRWFLDETYAIQVHFSDNHNTYYSAYKYVTKEDNECLHSEQHPDLSSPPKTEQALASKKRKARENNSTHQRKARKEKCLTVYNVSQLILAKKITTRLQLVCLAVEQNREGKSALAEFIANKNNKVDEALEVAKEFSEAEAKFLRSRKSRIELLQEAKEGNCCEGWDGAWPETALKALRNNCISVEAFCTALYIALKKGRGKYQNIFIHGPANSGKTFILSPLKIIYHTFCNPATGTFAWQGAEEAEKVH</sequence>
<feature type="region of interest" description="Disordered" evidence="1">
    <location>
        <begin position="121"/>
        <end position="156"/>
    </location>
</feature>
<evidence type="ECO:0000313" key="2">
    <source>
        <dbReference type="EMBL" id="CAB3980520.1"/>
    </source>
</evidence>
<gene>
    <name evidence="2" type="ORF">PACLA_8A041483</name>
</gene>
<evidence type="ECO:0000256" key="1">
    <source>
        <dbReference type="SAM" id="MobiDB-lite"/>
    </source>
</evidence>
<dbReference type="InterPro" id="IPR027417">
    <property type="entry name" value="P-loop_NTPase"/>
</dbReference>
<reference evidence="2" key="1">
    <citation type="submission" date="2020-04" db="EMBL/GenBank/DDBJ databases">
        <authorList>
            <person name="Alioto T."/>
            <person name="Alioto T."/>
            <person name="Gomez Garrido J."/>
        </authorList>
    </citation>
    <scope>NUCLEOTIDE SEQUENCE</scope>
    <source>
        <strain evidence="2">A484AB</strain>
    </source>
</reference>
<proteinExistence type="predicted"/>
<name>A0A6S7G3Y3_PARCT</name>
<comment type="caution">
    <text evidence="2">The sequence shown here is derived from an EMBL/GenBank/DDBJ whole genome shotgun (WGS) entry which is preliminary data.</text>
</comment>
<evidence type="ECO:0000313" key="3">
    <source>
        <dbReference type="Proteomes" id="UP001152795"/>
    </source>
</evidence>
<accession>A0A6S7G3Y3</accession>
<dbReference type="AlphaFoldDB" id="A0A6S7G3Y3"/>
<keyword evidence="3" id="KW-1185">Reference proteome</keyword>
<dbReference type="Gene3D" id="3.40.50.300">
    <property type="entry name" value="P-loop containing nucleotide triphosphate hydrolases"/>
    <property type="match status" value="1"/>
</dbReference>
<organism evidence="2 3">
    <name type="scientific">Paramuricea clavata</name>
    <name type="common">Red gorgonian</name>
    <name type="synonym">Violescent sea-whip</name>
    <dbReference type="NCBI Taxonomy" id="317549"/>
    <lineage>
        <taxon>Eukaryota</taxon>
        <taxon>Metazoa</taxon>
        <taxon>Cnidaria</taxon>
        <taxon>Anthozoa</taxon>
        <taxon>Octocorallia</taxon>
        <taxon>Malacalcyonacea</taxon>
        <taxon>Plexauridae</taxon>
        <taxon>Paramuricea</taxon>
    </lineage>
</organism>